<reference evidence="3 4" key="1">
    <citation type="submission" date="2017-01" db="EMBL/GenBank/DDBJ databases">
        <authorList>
            <person name="Varghese N."/>
            <person name="Submissions S."/>
        </authorList>
    </citation>
    <scope>NUCLEOTIDE SEQUENCE [LARGE SCALE GENOMIC DNA]</scope>
    <source>
        <strain evidence="3 4">ATCC 700171</strain>
    </source>
</reference>
<evidence type="ECO:0000256" key="1">
    <source>
        <dbReference type="ARBA" id="ARBA00012344"/>
    </source>
</evidence>
<protein>
    <recommendedName>
        <fullName evidence="1">glutathione-specific gamma-glutamylcyclotransferase</fullName>
        <ecNumber evidence="1">4.3.2.7</ecNumber>
    </recommendedName>
</protein>
<dbReference type="CDD" id="cd06661">
    <property type="entry name" value="GGCT_like"/>
    <property type="match status" value="1"/>
</dbReference>
<dbReference type="Proteomes" id="UP000323956">
    <property type="component" value="Unassembled WGS sequence"/>
</dbReference>
<organism evidence="3 4">
    <name type="scientific">Paracoccus thiocyanatus</name>
    <dbReference type="NCBI Taxonomy" id="34006"/>
    <lineage>
        <taxon>Bacteria</taxon>
        <taxon>Pseudomonadati</taxon>
        <taxon>Pseudomonadota</taxon>
        <taxon>Alphaproteobacteria</taxon>
        <taxon>Rhodobacterales</taxon>
        <taxon>Paracoccaceae</taxon>
        <taxon>Paracoccus</taxon>
    </lineage>
</organism>
<keyword evidence="2" id="KW-0456">Lyase</keyword>
<evidence type="ECO:0000313" key="4">
    <source>
        <dbReference type="Proteomes" id="UP000323956"/>
    </source>
</evidence>
<accession>A0A1N6SZE2</accession>
<dbReference type="EC" id="4.3.2.7" evidence="1"/>
<dbReference type="InterPro" id="IPR036568">
    <property type="entry name" value="GGCT-like_sf"/>
</dbReference>
<dbReference type="SUPFAM" id="SSF110857">
    <property type="entry name" value="Gamma-glutamyl cyclotransferase-like"/>
    <property type="match status" value="1"/>
</dbReference>
<name>A0A1N6SZE2_9RHOB</name>
<dbReference type="GO" id="GO:0061928">
    <property type="term" value="F:glutathione specific gamma-glutamylcyclotransferase activity"/>
    <property type="evidence" value="ECO:0007669"/>
    <property type="project" value="UniProtKB-EC"/>
</dbReference>
<dbReference type="InterPro" id="IPR013024">
    <property type="entry name" value="GGCT-like"/>
</dbReference>
<dbReference type="RefSeq" id="WP_149765376.1">
    <property type="nucleotide sequence ID" value="NZ_FTMK01000008.1"/>
</dbReference>
<dbReference type="GO" id="GO:0005737">
    <property type="term" value="C:cytoplasm"/>
    <property type="evidence" value="ECO:0007669"/>
    <property type="project" value="TreeGrafter"/>
</dbReference>
<dbReference type="PANTHER" id="PTHR12192:SF2">
    <property type="entry name" value="GLUTATHIONE-SPECIFIC GAMMA-GLUTAMYLCYCLOTRANSFERASE 2"/>
    <property type="match status" value="1"/>
</dbReference>
<sequence length="185" mass="20062">MGERPEHWVFAYGSLMWDPGFPVAEMAPATLDGYARSFCLRSIIYRGTSEAPGLVLGLHAEAGAHCRGLALRVAAPDWPRSLAGLRARELSTNAYAELSLPLLLADGRRVDALAYVIRPDHDQYAGLLELHEQARIIAQAQGGRGPNADYLFNTARHLAQMGIEDRAMDELARLVRGRLGGTGAG</sequence>
<evidence type="ECO:0000256" key="2">
    <source>
        <dbReference type="ARBA" id="ARBA00023239"/>
    </source>
</evidence>
<evidence type="ECO:0000313" key="3">
    <source>
        <dbReference type="EMBL" id="SIQ46384.1"/>
    </source>
</evidence>
<dbReference type="PANTHER" id="PTHR12192">
    <property type="entry name" value="CATION TRANSPORT PROTEIN CHAC-RELATED"/>
    <property type="match status" value="1"/>
</dbReference>
<dbReference type="EMBL" id="FTMK01000008">
    <property type="protein sequence ID" value="SIQ46384.1"/>
    <property type="molecule type" value="Genomic_DNA"/>
</dbReference>
<dbReference type="AlphaFoldDB" id="A0A1N6SZE2"/>
<dbReference type="OrthoDB" id="9795692at2"/>
<dbReference type="Gene3D" id="3.10.490.10">
    <property type="entry name" value="Gamma-glutamyl cyclotransferase-like"/>
    <property type="match status" value="1"/>
</dbReference>
<gene>
    <name evidence="3" type="ORF">SAMN05421641_10856</name>
</gene>
<dbReference type="GO" id="GO:0006751">
    <property type="term" value="P:glutathione catabolic process"/>
    <property type="evidence" value="ECO:0007669"/>
    <property type="project" value="InterPro"/>
</dbReference>
<dbReference type="Pfam" id="PF04752">
    <property type="entry name" value="ChaC"/>
    <property type="match status" value="1"/>
</dbReference>
<proteinExistence type="predicted"/>
<dbReference type="InterPro" id="IPR006840">
    <property type="entry name" value="ChaC"/>
</dbReference>